<sequence>MPDNQPPRLPAKPILAPFALFLLASLLMYAALFPLLSWTVFSEDDSHLMRVAIDYAWWQHFFMPEIYRELSAANYTPIPLVIYKTLVSSFGFSTHAFLIFMLVAISLVSALAAVLTELMTRNRMASWAVMLLIFSSMSMHTLITRFYTMHYLIGGIFALATLVVIFRRDVKDCSPWLPSLLLLLALVSKEVYLVLAPLVVLIALYRRNIRLVVGAGLALLVYLALRTWMLGMSVDIGGESSYFAGFWGISSEAWISFIAWYMKTRMFILAALVLALFMNFWRTLLLLPLALIFAAPGLAVSHGIVEHTLHGDRIFFAVDCALALVAIISLSQSAFFQRVARPLPLLAAFALFLAVYVFNNASYRTQLEQTADFRITQFLLDNLADLEGATLFVPMNFIQGDLMRVNDALEQPRFLITQNCVAALGAAEGELFMFNGAGEAITRAELTANCVPASVNPVVDIAPRYNNGLLQWQLQFPEGFSGGVLFVDRAFAVPIPAFSQQLVKPAPGERYQLFANNGVNWWFSEIAPMDIITD</sequence>
<feature type="transmembrane region" description="Helical" evidence="1">
    <location>
        <begin position="14"/>
        <end position="41"/>
    </location>
</feature>
<organism evidence="2 3">
    <name type="scientific">Pseudohongiella acticola</name>
    <dbReference type="NCBI Taxonomy" id="1524254"/>
    <lineage>
        <taxon>Bacteria</taxon>
        <taxon>Pseudomonadati</taxon>
        <taxon>Pseudomonadota</taxon>
        <taxon>Gammaproteobacteria</taxon>
        <taxon>Pseudomonadales</taxon>
        <taxon>Pseudohongiellaceae</taxon>
        <taxon>Pseudohongiella</taxon>
    </lineage>
</organism>
<reference evidence="3" key="1">
    <citation type="submission" date="2016-07" db="EMBL/GenBank/DDBJ databases">
        <authorList>
            <person name="Florea S."/>
            <person name="Webb J.S."/>
            <person name="Jaromczyk J."/>
            <person name="Schardl C.L."/>
        </authorList>
    </citation>
    <scope>NUCLEOTIDE SEQUENCE [LARGE SCALE GENOMIC DNA]</scope>
    <source>
        <strain evidence="3">KCTC 42131</strain>
    </source>
</reference>
<evidence type="ECO:0008006" key="4">
    <source>
        <dbReference type="Google" id="ProtNLM"/>
    </source>
</evidence>
<dbReference type="STRING" id="1524254.PHACT_08250"/>
<keyword evidence="3" id="KW-1185">Reference proteome</keyword>
<comment type="caution">
    <text evidence="2">The sequence shown here is derived from an EMBL/GenBank/DDBJ whole genome shotgun (WGS) entry which is preliminary data.</text>
</comment>
<dbReference type="EMBL" id="MASR01000001">
    <property type="protein sequence ID" value="OFE13131.1"/>
    <property type="molecule type" value="Genomic_DNA"/>
</dbReference>
<dbReference type="Proteomes" id="UP000175669">
    <property type="component" value="Unassembled WGS sequence"/>
</dbReference>
<keyword evidence="1" id="KW-0472">Membrane</keyword>
<evidence type="ECO:0000313" key="2">
    <source>
        <dbReference type="EMBL" id="OFE13131.1"/>
    </source>
</evidence>
<proteinExistence type="predicted"/>
<protein>
    <recommendedName>
        <fullName evidence="4">Glycosyltransferase RgtA/B/C/D-like domain-containing protein</fullName>
    </recommendedName>
</protein>
<name>A0A1E8CKZ1_9GAMM</name>
<feature type="transmembrane region" description="Helical" evidence="1">
    <location>
        <begin position="211"/>
        <end position="229"/>
    </location>
</feature>
<dbReference type="AlphaFoldDB" id="A0A1E8CKZ1"/>
<evidence type="ECO:0000256" key="1">
    <source>
        <dbReference type="SAM" id="Phobius"/>
    </source>
</evidence>
<keyword evidence="1" id="KW-0812">Transmembrane</keyword>
<feature type="transmembrane region" description="Helical" evidence="1">
    <location>
        <begin position="314"/>
        <end position="336"/>
    </location>
</feature>
<feature type="transmembrane region" description="Helical" evidence="1">
    <location>
        <begin position="241"/>
        <end position="261"/>
    </location>
</feature>
<feature type="transmembrane region" description="Helical" evidence="1">
    <location>
        <begin position="180"/>
        <end position="204"/>
    </location>
</feature>
<feature type="transmembrane region" description="Helical" evidence="1">
    <location>
        <begin position="96"/>
        <end position="118"/>
    </location>
</feature>
<feature type="transmembrane region" description="Helical" evidence="1">
    <location>
        <begin position="343"/>
        <end position="359"/>
    </location>
</feature>
<feature type="transmembrane region" description="Helical" evidence="1">
    <location>
        <begin position="268"/>
        <end position="294"/>
    </location>
</feature>
<dbReference type="OrthoDB" id="234496at2"/>
<feature type="transmembrane region" description="Helical" evidence="1">
    <location>
        <begin position="150"/>
        <end position="168"/>
    </location>
</feature>
<gene>
    <name evidence="2" type="ORF">PHACT_08250</name>
</gene>
<evidence type="ECO:0000313" key="3">
    <source>
        <dbReference type="Proteomes" id="UP000175669"/>
    </source>
</evidence>
<dbReference type="RefSeq" id="WP_070116742.1">
    <property type="nucleotide sequence ID" value="NZ_MASR01000001.1"/>
</dbReference>
<keyword evidence="1" id="KW-1133">Transmembrane helix</keyword>
<accession>A0A1E8CKZ1</accession>